<dbReference type="PATRIC" id="fig|1391653.3.peg.2227"/>
<dbReference type="SUPFAM" id="SSF55120">
    <property type="entry name" value="Pseudouridine synthase"/>
    <property type="match status" value="1"/>
</dbReference>
<feature type="domain" description="Pseudouridine synthase I TruA alpha/beta" evidence="8">
    <location>
        <begin position="12"/>
        <end position="105"/>
    </location>
</feature>
<organism evidence="9 10">
    <name type="scientific">Vulgatibacter incomptus</name>
    <dbReference type="NCBI Taxonomy" id="1391653"/>
    <lineage>
        <taxon>Bacteria</taxon>
        <taxon>Pseudomonadati</taxon>
        <taxon>Myxococcota</taxon>
        <taxon>Myxococcia</taxon>
        <taxon>Myxococcales</taxon>
        <taxon>Cystobacterineae</taxon>
        <taxon>Vulgatibacteraceae</taxon>
        <taxon>Vulgatibacter</taxon>
    </lineage>
</organism>
<accession>A0A0K1PE10</accession>
<dbReference type="Proteomes" id="UP000055590">
    <property type="component" value="Chromosome"/>
</dbReference>
<dbReference type="RefSeq" id="WP_050726013.1">
    <property type="nucleotide sequence ID" value="NZ_CP012332.1"/>
</dbReference>
<dbReference type="PANTHER" id="PTHR11142">
    <property type="entry name" value="PSEUDOURIDYLATE SYNTHASE"/>
    <property type="match status" value="1"/>
</dbReference>
<evidence type="ECO:0000313" key="9">
    <source>
        <dbReference type="EMBL" id="AKU91745.1"/>
    </source>
</evidence>
<feature type="domain" description="Pseudouridine synthase I TruA alpha/beta" evidence="8">
    <location>
        <begin position="162"/>
        <end position="261"/>
    </location>
</feature>
<keyword evidence="2 4" id="KW-0819">tRNA processing</keyword>
<dbReference type="EMBL" id="CP012332">
    <property type="protein sequence ID" value="AKU91745.1"/>
    <property type="molecule type" value="Genomic_DNA"/>
</dbReference>
<dbReference type="PIRSF" id="PIRSF001430">
    <property type="entry name" value="tRNA_psdUrid_synth"/>
    <property type="match status" value="1"/>
</dbReference>
<reference evidence="9 10" key="1">
    <citation type="submission" date="2015-08" db="EMBL/GenBank/DDBJ databases">
        <authorList>
            <person name="Babu N.S."/>
            <person name="Beckwith C.J."/>
            <person name="Beseler K.G."/>
            <person name="Brison A."/>
            <person name="Carone J.V."/>
            <person name="Caskin T.P."/>
            <person name="Diamond M."/>
            <person name="Durham M.E."/>
            <person name="Foxe J.M."/>
            <person name="Go M."/>
            <person name="Henderson B.A."/>
            <person name="Jones I.B."/>
            <person name="McGettigan J.A."/>
            <person name="Micheletti S.J."/>
            <person name="Nasrallah M.E."/>
            <person name="Ortiz D."/>
            <person name="Piller C.R."/>
            <person name="Privatt S.R."/>
            <person name="Schneider S.L."/>
            <person name="Sharp S."/>
            <person name="Smith T.C."/>
            <person name="Stanton J.D."/>
            <person name="Ullery H.E."/>
            <person name="Wilson R.J."/>
            <person name="Serrano M.G."/>
            <person name="Buck G."/>
            <person name="Lee V."/>
            <person name="Wang Y."/>
            <person name="Carvalho R."/>
            <person name="Voegtly L."/>
            <person name="Shi R."/>
            <person name="Duckworth R."/>
            <person name="Johnson A."/>
            <person name="Loviza R."/>
            <person name="Walstead R."/>
            <person name="Shah Z."/>
            <person name="Kiflezghi M."/>
            <person name="Wade K."/>
            <person name="Ball S.L."/>
            <person name="Bradley K.W."/>
            <person name="Asai D.J."/>
            <person name="Bowman C.A."/>
            <person name="Russell D.A."/>
            <person name="Pope W.H."/>
            <person name="Jacobs-Sera D."/>
            <person name="Hendrix R.W."/>
            <person name="Hatfull G.F."/>
        </authorList>
    </citation>
    <scope>NUCLEOTIDE SEQUENCE [LARGE SCALE GENOMIC DNA]</scope>
    <source>
        <strain evidence="9 10">DSM 27710</strain>
    </source>
</reference>
<dbReference type="InterPro" id="IPR020094">
    <property type="entry name" value="TruA/RsuA/RluB/E/F_N"/>
</dbReference>
<gene>
    <name evidence="4" type="primary">truA</name>
    <name evidence="9" type="ORF">AKJ08_2132</name>
</gene>
<evidence type="ECO:0000256" key="6">
    <source>
        <dbReference type="PIRSR" id="PIRSR001430-2"/>
    </source>
</evidence>
<dbReference type="InterPro" id="IPR020097">
    <property type="entry name" value="PsdUridine_synth_TruA_a/b_dom"/>
</dbReference>
<evidence type="ECO:0000256" key="1">
    <source>
        <dbReference type="ARBA" id="ARBA00009375"/>
    </source>
</evidence>
<dbReference type="Gene3D" id="3.30.70.660">
    <property type="entry name" value="Pseudouridine synthase I, catalytic domain, C-terminal subdomain"/>
    <property type="match status" value="1"/>
</dbReference>
<evidence type="ECO:0000256" key="3">
    <source>
        <dbReference type="ARBA" id="ARBA00023235"/>
    </source>
</evidence>
<dbReference type="KEGG" id="vin:AKJ08_2132"/>
<dbReference type="GO" id="GO:0160147">
    <property type="term" value="F:tRNA pseudouridine(38-40) synthase activity"/>
    <property type="evidence" value="ECO:0007669"/>
    <property type="project" value="UniProtKB-EC"/>
</dbReference>
<dbReference type="GO" id="GO:0003723">
    <property type="term" value="F:RNA binding"/>
    <property type="evidence" value="ECO:0007669"/>
    <property type="project" value="InterPro"/>
</dbReference>
<dbReference type="InterPro" id="IPR020103">
    <property type="entry name" value="PsdUridine_synth_cat_dom_sf"/>
</dbReference>
<dbReference type="Gene3D" id="3.30.70.580">
    <property type="entry name" value="Pseudouridine synthase I, catalytic domain, N-terminal subdomain"/>
    <property type="match status" value="1"/>
</dbReference>
<dbReference type="InterPro" id="IPR020095">
    <property type="entry name" value="PsdUridine_synth_TruA_C"/>
</dbReference>
<dbReference type="CDD" id="cd02570">
    <property type="entry name" value="PseudoU_synth_EcTruA"/>
    <property type="match status" value="1"/>
</dbReference>
<dbReference type="EC" id="5.4.99.12" evidence="4"/>
<evidence type="ECO:0000313" key="10">
    <source>
        <dbReference type="Proteomes" id="UP000055590"/>
    </source>
</evidence>
<comment type="function">
    <text evidence="4">Formation of pseudouridine at positions 38, 39 and 40 in the anticodon stem and loop of transfer RNAs.</text>
</comment>
<comment type="subunit">
    <text evidence="4">Homodimer.</text>
</comment>
<evidence type="ECO:0000256" key="7">
    <source>
        <dbReference type="RuleBase" id="RU003792"/>
    </source>
</evidence>
<dbReference type="PANTHER" id="PTHR11142:SF0">
    <property type="entry name" value="TRNA PSEUDOURIDINE SYNTHASE-LIKE 1"/>
    <property type="match status" value="1"/>
</dbReference>
<name>A0A0K1PE10_9BACT</name>
<feature type="binding site" evidence="4 6">
    <location>
        <position position="112"/>
    </location>
    <ligand>
        <name>substrate</name>
    </ligand>
</feature>
<comment type="caution">
    <text evidence="4">Lacks conserved residue(s) required for the propagation of feature annotation.</text>
</comment>
<dbReference type="AlphaFoldDB" id="A0A0K1PE10"/>
<evidence type="ECO:0000256" key="5">
    <source>
        <dbReference type="PIRSR" id="PIRSR001430-1"/>
    </source>
</evidence>
<sequence length="281" mass="30787">MGNKRCYALLCAYDGGAFSGFQRQPPLPTVQGALEDALLAIGCKVRIEGGGRTDAGVHARRQVVTFRTAMELPVGELPALLAPHLPEGLQVPDAVQPPWSFHARFSAVGKVYRYRIAAVAEPSEEDRRFAWALPDLRGFPDVTGPVLELDEGAMRSVLTTCTGRHDFSNLVHPNAEGDRKRLLTRAELRSTSERGGTTYEITFGSPGFIRHQLRNIVGVAVSAGLGKLPPGLLEQLLSGQGDRWRGPRAPGRGLCLWEIQYRRGEDPFRRADAQSSEPEPR</sequence>
<dbReference type="STRING" id="1391653.AKJ08_2132"/>
<comment type="similarity">
    <text evidence="1 4 7">Belongs to the tRNA pseudouridine synthase TruA family.</text>
</comment>
<feature type="active site" description="Nucleophile" evidence="4 5">
    <location>
        <position position="54"/>
    </location>
</feature>
<evidence type="ECO:0000259" key="8">
    <source>
        <dbReference type="Pfam" id="PF01416"/>
    </source>
</evidence>
<dbReference type="HAMAP" id="MF_00171">
    <property type="entry name" value="TruA"/>
    <property type="match status" value="1"/>
</dbReference>
<dbReference type="OrthoDB" id="9811823at2"/>
<keyword evidence="10" id="KW-1185">Reference proteome</keyword>
<dbReference type="Pfam" id="PF01416">
    <property type="entry name" value="PseudoU_synth_1"/>
    <property type="match status" value="2"/>
</dbReference>
<dbReference type="InterPro" id="IPR001406">
    <property type="entry name" value="PsdUridine_synth_TruA"/>
</dbReference>
<proteinExistence type="inferred from homology"/>
<evidence type="ECO:0000256" key="2">
    <source>
        <dbReference type="ARBA" id="ARBA00022694"/>
    </source>
</evidence>
<evidence type="ECO:0000256" key="4">
    <source>
        <dbReference type="HAMAP-Rule" id="MF_00171"/>
    </source>
</evidence>
<keyword evidence="3 4" id="KW-0413">Isomerase</keyword>
<dbReference type="GO" id="GO:0031119">
    <property type="term" value="P:tRNA pseudouridine synthesis"/>
    <property type="evidence" value="ECO:0007669"/>
    <property type="project" value="UniProtKB-UniRule"/>
</dbReference>
<comment type="catalytic activity">
    <reaction evidence="4 7">
        <text>uridine(38/39/40) in tRNA = pseudouridine(38/39/40) in tRNA</text>
        <dbReference type="Rhea" id="RHEA:22376"/>
        <dbReference type="Rhea" id="RHEA-COMP:10085"/>
        <dbReference type="Rhea" id="RHEA-COMP:10087"/>
        <dbReference type="ChEBI" id="CHEBI:65314"/>
        <dbReference type="ChEBI" id="CHEBI:65315"/>
        <dbReference type="EC" id="5.4.99.12"/>
    </reaction>
</comment>
<protein>
    <recommendedName>
        <fullName evidence="4">tRNA pseudouridine synthase A</fullName>
        <ecNumber evidence="4">5.4.99.12</ecNumber>
    </recommendedName>
    <alternativeName>
        <fullName evidence="4">tRNA pseudouridine(38-40) synthase</fullName>
    </alternativeName>
    <alternativeName>
        <fullName evidence="4">tRNA pseudouridylate synthase I</fullName>
    </alternativeName>
    <alternativeName>
        <fullName evidence="4">tRNA-uridine isomerase I</fullName>
    </alternativeName>
</protein>